<keyword evidence="9" id="KW-1185">Reference proteome</keyword>
<feature type="binding site" evidence="6">
    <location>
        <position position="84"/>
    </location>
    <ligand>
        <name>[4Fe-4S] cluster</name>
        <dbReference type="ChEBI" id="CHEBI:49883"/>
        <note>4Fe-4S-S-AdoMet</note>
    </ligand>
</feature>
<dbReference type="InterPro" id="IPR034405">
    <property type="entry name" value="F420"/>
</dbReference>
<dbReference type="Pfam" id="PF19288">
    <property type="entry name" value="CofH_C"/>
    <property type="match status" value="1"/>
</dbReference>
<dbReference type="PROSITE" id="PS51918">
    <property type="entry name" value="RADICAL_SAM"/>
    <property type="match status" value="1"/>
</dbReference>
<dbReference type="HAMAP" id="MF_00993">
    <property type="entry name" value="MqnE"/>
    <property type="match status" value="1"/>
</dbReference>
<evidence type="ECO:0000256" key="6">
    <source>
        <dbReference type="HAMAP-Rule" id="MF_00993"/>
    </source>
</evidence>
<evidence type="ECO:0000256" key="1">
    <source>
        <dbReference type="ARBA" id="ARBA00022485"/>
    </source>
</evidence>
<dbReference type="InterPro" id="IPR020050">
    <property type="entry name" value="FO_synthase_su2"/>
</dbReference>
<keyword evidence="4 6" id="KW-0408">Iron</keyword>
<dbReference type="Proteomes" id="UP001501411">
    <property type="component" value="Unassembled WGS sequence"/>
</dbReference>
<comment type="similarity">
    <text evidence="6">Belongs to the radical SAM superfamily. MqnE family.</text>
</comment>
<dbReference type="Pfam" id="PF04055">
    <property type="entry name" value="Radical_SAM"/>
    <property type="match status" value="1"/>
</dbReference>
<protein>
    <recommendedName>
        <fullName evidence="6">Aminodeoxyfutalosine synthase</fullName>
        <shortName evidence="6">AFL synthase</shortName>
        <shortName evidence="6">Aminofutalosine synthase</shortName>
        <ecNumber evidence="6">2.5.1.120</ecNumber>
    </recommendedName>
    <alternativeName>
        <fullName evidence="6">Menaquinone biosynthetic enzyme MqnE</fullName>
    </alternativeName>
</protein>
<gene>
    <name evidence="6 8" type="primary">mqnE</name>
    <name evidence="8" type="ORF">GCM10023231_22970</name>
</gene>
<dbReference type="SFLD" id="SFLDG01064">
    <property type="entry name" value="F420__menaquinone_cofactor_bio"/>
    <property type="match status" value="1"/>
</dbReference>
<comment type="pathway">
    <text evidence="6">Quinol/quinone metabolism; menaquinone biosynthesis.</text>
</comment>
<keyword evidence="5 6" id="KW-0411">Iron-sulfur</keyword>
<dbReference type="CDD" id="cd01335">
    <property type="entry name" value="Radical_SAM"/>
    <property type="match status" value="1"/>
</dbReference>
<dbReference type="PIRSF" id="PIRSF004762">
    <property type="entry name" value="CHP00423"/>
    <property type="match status" value="1"/>
</dbReference>
<evidence type="ECO:0000259" key="7">
    <source>
        <dbReference type="PROSITE" id="PS51918"/>
    </source>
</evidence>
<evidence type="ECO:0000313" key="8">
    <source>
        <dbReference type="EMBL" id="GAA4794032.1"/>
    </source>
</evidence>
<feature type="domain" description="Radical SAM core" evidence="7">
    <location>
        <begin position="66"/>
        <end position="300"/>
    </location>
</feature>
<reference evidence="9" key="1">
    <citation type="journal article" date="2019" name="Int. J. Syst. Evol. Microbiol.">
        <title>The Global Catalogue of Microorganisms (GCM) 10K type strain sequencing project: providing services to taxonomists for standard genome sequencing and annotation.</title>
        <authorList>
            <consortium name="The Broad Institute Genomics Platform"/>
            <consortium name="The Broad Institute Genome Sequencing Center for Infectious Disease"/>
            <person name="Wu L."/>
            <person name="Ma J."/>
        </authorList>
    </citation>
    <scope>NUCLEOTIDE SEQUENCE [LARGE SCALE GENOMIC DNA]</scope>
    <source>
        <strain evidence="9">JCM 18200</strain>
    </source>
</reference>
<dbReference type="NCBIfam" id="TIGR03700">
    <property type="entry name" value="mena_SCO4494"/>
    <property type="match status" value="1"/>
</dbReference>
<dbReference type="SFLD" id="SFLDS00029">
    <property type="entry name" value="Radical_SAM"/>
    <property type="match status" value="1"/>
</dbReference>
<dbReference type="SMART" id="SM00729">
    <property type="entry name" value="Elp3"/>
    <property type="match status" value="1"/>
</dbReference>
<dbReference type="EC" id="2.5.1.120" evidence="6"/>
<comment type="caution">
    <text evidence="8">The sequence shown here is derived from an EMBL/GenBank/DDBJ whole genome shotgun (WGS) entry which is preliminary data.</text>
</comment>
<dbReference type="InterPro" id="IPR006638">
    <property type="entry name" value="Elp3/MiaA/NifB-like_rSAM"/>
</dbReference>
<organism evidence="8 9">
    <name type="scientific">Olivibacter ginsenosidimutans</name>
    <dbReference type="NCBI Taxonomy" id="1176537"/>
    <lineage>
        <taxon>Bacteria</taxon>
        <taxon>Pseudomonadati</taxon>
        <taxon>Bacteroidota</taxon>
        <taxon>Sphingobacteriia</taxon>
        <taxon>Sphingobacteriales</taxon>
        <taxon>Sphingobacteriaceae</taxon>
        <taxon>Olivibacter</taxon>
    </lineage>
</organism>
<evidence type="ECO:0000256" key="3">
    <source>
        <dbReference type="ARBA" id="ARBA00022723"/>
    </source>
</evidence>
<comment type="cofactor">
    <cofactor evidence="6">
        <name>[4Fe-4S] cluster</name>
        <dbReference type="ChEBI" id="CHEBI:49883"/>
    </cofactor>
    <text evidence="6">Binds 1 [4Fe-4S] cluster. The cluster is coordinated with 3 cysteines and an exchangeable S-adenosyl-L-methionine.</text>
</comment>
<comment type="catalytic activity">
    <reaction evidence="6">
        <text>3-[(1-carboxyvinyl)-oxy]benzoate + S-adenosyl-L-methionine + H2O = 6-amino-6-deoxyfutalosine + hydrogencarbonate + L-methionine + H(+)</text>
        <dbReference type="Rhea" id="RHEA:33075"/>
        <dbReference type="ChEBI" id="CHEBI:15377"/>
        <dbReference type="ChEBI" id="CHEBI:15378"/>
        <dbReference type="ChEBI" id="CHEBI:17544"/>
        <dbReference type="ChEBI" id="CHEBI:57844"/>
        <dbReference type="ChEBI" id="CHEBI:59789"/>
        <dbReference type="ChEBI" id="CHEBI:64286"/>
        <dbReference type="ChEBI" id="CHEBI:76981"/>
        <dbReference type="EC" id="2.5.1.120"/>
    </reaction>
</comment>
<dbReference type="EMBL" id="BAABIQ010000035">
    <property type="protein sequence ID" value="GAA4794032.1"/>
    <property type="molecule type" value="Genomic_DNA"/>
</dbReference>
<sequence length="400" mass="46174">MEAVNRLALVINDPHLDPDLKSIALKVLHGERITFDEGVLLYEKGELGYLGVLANYIREKKNGNYTYFNRNFHIEPTNLCVYDCKFCSYSRLIKERSEGWEATMDEMLATIKKYDNEPVTEVHIVGGVLPQYNMQFYMDLFRAIKKHRPDLHVKALTPVEYHYIFKKAKVDYATGMRMMKEAGLESMPGGGAEIFAPEVRDKIAKDKCNAEQWLAIHEEWHKLGMHSNATMLYGHIEAFHHRVDHMERLRQLQDKTGGFQSFIPLKFRNKDNQMSDVPESSVIEDLRNYAIARIYLDNFPHIKAYWAMISRDTAQLSLSFGVDDIDGTLDDTTKIYSMAGAEEKNPAMSTQQLVELIKNVGRHPIERDTLYHVVTDYQDVVFDEATSPKKNYYSLPVLND</sequence>
<proteinExistence type="inferred from homology"/>
<feature type="binding site" evidence="6">
    <location>
        <position position="87"/>
    </location>
    <ligand>
        <name>[4Fe-4S] cluster</name>
        <dbReference type="ChEBI" id="CHEBI:49883"/>
        <note>4Fe-4S-S-AdoMet</note>
    </ligand>
</feature>
<dbReference type="InterPro" id="IPR007197">
    <property type="entry name" value="rSAM"/>
</dbReference>
<dbReference type="SFLD" id="SFLDF00343">
    <property type="entry name" value="aminofutalosine_synthase_(mqnE"/>
    <property type="match status" value="1"/>
</dbReference>
<comment type="function">
    <text evidence="6">Radical SAM enzyme that catalyzes the addition of the adenosyl radical to the double bond of 3-[(1-carboxyvinyl)oxy]benzoate, leading to aminodeoxyfutalosine (AFL), a key intermediate in the formation of menaquinone (MK, vitamin K2) from chorismate.</text>
</comment>
<name>A0ABP9BDX5_9SPHI</name>
<dbReference type="SUPFAM" id="SSF102114">
    <property type="entry name" value="Radical SAM enzymes"/>
    <property type="match status" value="1"/>
</dbReference>
<evidence type="ECO:0000256" key="4">
    <source>
        <dbReference type="ARBA" id="ARBA00023004"/>
    </source>
</evidence>
<feature type="binding site" evidence="6">
    <location>
        <position position="80"/>
    </location>
    <ligand>
        <name>[4Fe-4S] cluster</name>
        <dbReference type="ChEBI" id="CHEBI:49883"/>
        <note>4Fe-4S-S-AdoMet</note>
    </ligand>
</feature>
<keyword evidence="2 6" id="KW-0949">S-adenosyl-L-methionine</keyword>
<dbReference type="InterPro" id="IPR013785">
    <property type="entry name" value="Aldolase_TIM"/>
</dbReference>
<keyword evidence="3 6" id="KW-0479">Metal-binding</keyword>
<keyword evidence="1 6" id="KW-0004">4Fe-4S</keyword>
<dbReference type="RefSeq" id="WP_345231928.1">
    <property type="nucleotide sequence ID" value="NZ_BAABIQ010000035.1"/>
</dbReference>
<evidence type="ECO:0000313" key="9">
    <source>
        <dbReference type="Proteomes" id="UP001501411"/>
    </source>
</evidence>
<dbReference type="NCBIfam" id="TIGR00423">
    <property type="entry name" value="CofH family radical SAM protein"/>
    <property type="match status" value="1"/>
</dbReference>
<keyword evidence="6" id="KW-0808">Transferase</keyword>
<keyword evidence="6" id="KW-0474">Menaquinone biosynthesis</keyword>
<evidence type="ECO:0000256" key="2">
    <source>
        <dbReference type="ARBA" id="ARBA00022691"/>
    </source>
</evidence>
<dbReference type="InterPro" id="IPR058240">
    <property type="entry name" value="rSAM_sf"/>
</dbReference>
<dbReference type="PANTHER" id="PTHR43076">
    <property type="entry name" value="FO SYNTHASE (COFH)"/>
    <property type="match status" value="1"/>
</dbReference>
<dbReference type="Gene3D" id="3.20.20.70">
    <property type="entry name" value="Aldolase class I"/>
    <property type="match status" value="1"/>
</dbReference>
<evidence type="ECO:0000256" key="5">
    <source>
        <dbReference type="ARBA" id="ARBA00023014"/>
    </source>
</evidence>
<dbReference type="InterPro" id="IPR045567">
    <property type="entry name" value="CofH/MnqC-like_C"/>
</dbReference>
<dbReference type="InterPro" id="IPR022432">
    <property type="entry name" value="MqnE"/>
</dbReference>
<dbReference type="PANTHER" id="PTHR43076:SF7">
    <property type="entry name" value="AMINODEOXYFUTALOSINE SYNTHASE"/>
    <property type="match status" value="1"/>
</dbReference>
<accession>A0ABP9BDX5</accession>
<dbReference type="SFLD" id="SFLDG01389">
    <property type="entry name" value="menaquinone_synthsis_involved"/>
    <property type="match status" value="1"/>
</dbReference>